<keyword evidence="2" id="KW-0732">Signal</keyword>
<proteinExistence type="predicted"/>
<protein>
    <submittedName>
        <fullName evidence="4">EGF-like domain-containing protein</fullName>
    </submittedName>
</protein>
<name>A0A0K0F806_STRVS</name>
<keyword evidence="3" id="KW-1185">Reference proteome</keyword>
<feature type="signal peptide" evidence="2">
    <location>
        <begin position="1"/>
        <end position="24"/>
    </location>
</feature>
<reference evidence="3" key="1">
    <citation type="submission" date="2014-07" db="EMBL/GenBank/DDBJ databases">
        <authorList>
            <person name="Martin A.A"/>
            <person name="De Silva N."/>
        </authorList>
    </citation>
    <scope>NUCLEOTIDE SEQUENCE</scope>
</reference>
<evidence type="ECO:0000313" key="4">
    <source>
        <dbReference type="WBParaSite" id="SVE_0495400.1"/>
    </source>
</evidence>
<dbReference type="Proteomes" id="UP000035680">
    <property type="component" value="Unassembled WGS sequence"/>
</dbReference>
<dbReference type="STRING" id="75913.A0A0K0F806"/>
<accession>A0A0K0F806</accession>
<evidence type="ECO:0000313" key="3">
    <source>
        <dbReference type="Proteomes" id="UP000035680"/>
    </source>
</evidence>
<sequence>MKNFYRWKVSSIVLQLLLFQLSIATNYPSNIRLVADGIKGIQEVIKNNEPSLHVAYPKEKPCGSRFILHKLQPKDKFNTSTYYEFELIRKNTDDIIVMYRYTPESTPDKYLLEFIVYFPVTMMSTLRTYLPKLLYKTTPNEHRLVSRLKMTFLTNPGNLDLKNFFNQETIIKERNIDNWDVSSQINPMTMGYELKIVPINIGEKPSVKGITNQITLFKESLPGEKISILVKALGPNERGDCKDVTDHEIIYYTMVKEVSKYKFFINYCAPWKKVMVKEYIIRKSYFFINPSSNNFYRTLGVYIIGAPKNFDLNLFPSITSYISSIWEFVGVQIKADYISIYDNVTVIAKDNMPTIYFRCRNANTFCVPVHYVDESGTMDVSEYNNKEVIFVQLTKSEFGKYKIVLHYYGPYDDIATMKVKATNAYIVVPFTNSLLERNVEMRYIKVPSTLNDSLKPQVYVVLPGTPLPELIAYHNKDIEINTLLTVDPITCIFKSKIPEERGLYTVIYEKGSVPPTKIIENSITVYITKTVSQKIVKYKFVHLSVDEKPTITANNNEVIIFVQYTKVIGLETKYNVMIYVYVPWKHIIDNGLELPEIRVISPDFNKYIISLTNIIYLVRPPSNFKHSLFILPYNQETNTYLTTYSVQFPVILQYIQKKSLPPTEALYNSITIYKPFNEKTCSVVYLNDNEKPNYQFYAGKEVIYYRVTQVRDGVYKLSFEIYAPWSKIITKEYDLTKLFIVFPKIEGIKFEQTIEYKYINCPDTFKPPSRYVIILLPSGEWPKITTTTTTTTTQKPKSKILYIFKASKQIPGTIVVPIGEEIVPKVTYIKKHVTIYVKSIPEDMECEIISYNNDTIPLVSSLSNDKITIYVAMTKIKGSLDTYFFKFFIRLPQKCLKDSCKLPKIYIIPDDYKKQIIATESLIYLEPITKRFVYIYNPYMINYVNNYDHKTSLSIVYYNNQEISIPPVKAIYKKSTIYVVYDLYQSPITFKQINNIKEINTQLYIGETVYFYTTTETSNGKILYTFYLYAPWSNVIGNKLSLKNIYMVFPSANYDPNVSIEYLECPESVPMYKRPVILISPFEGKEWPPVPLFPGKPKQIYIPGIKKPGVVIYPLYPTITVPIKSYSKKDITFYVRKNSLMVCEYEIEEFKGTGSPSIDGLHRKIYIFIKYVKLPTANEEYEVKLYIYIPWQYISKEGLELPTINVIGPDYKNVYIRQDNIFYLNPLQKVAFQKNFIYVFNPELGVYTKDYNVDTNIYLQFINMQPRAIPIDWRPTIWKPLPQQGPSQFQIVYLQPDESPNPKSYPNNEIVYYSTSKTVDGRFQYTLYYQVPFSQVSNKKYQCTNVYFVVPRTGKFSRKIKIVYLDRPNDISYNKCIVIYCPSDKIEWIYPTTTSKPTTTTTTTTTIPPPIEVIPPSYPGNGITCVSYDPIVGRPSLSIKGTIIYIPHLGTSGIEFTFKIFNGTWLPTYDKLKNRIQFFVKYLNVPDAPQFYKMILFVYVPWGVISKENKNLPQFYVHAQQNTLIFGPDSIFYLNPPNPYPPVFTFPYDQNTTNYVENYSPEVNIMIKYISSKEVPPPSSIYGRPGVYKQGRPTIFIYRSDRNAIIDVNNFSDKEVIYYSYEIMTNGKYQLILDVYVPWNSILRNNFKSETTYIYIPLQHKYFNTICQINWIQRPKGFPDHLNPIIITNGNTDKYLTYANLQPNIPIDLVVFEDNLPSMHTSTNPIIYLPDPQIISGKKILVELIHIRNQNEIKINNKNKVLIFYKYVKKNPNDEKFVIELNVYCPWKLLMDGKIDLSVIYVKIPLIKYIDPIVIEKFIEIPENLPEGKRPIIIVIGPNEKYPNLDKIASLIRLNVIQLQKDQIPFEGSRTFHPTIFIQQSDNKILSTKVIKLNANEVLKNVSNDNEITLNYRIEKNNSNEYVVKIYYSAPWDKITKRKSFIPQMYIYVPRYHMFLKTDIVIEYLGNKSEITKCFGGSDNINKTVLLSGYSYIYNKYKTFIYPGLTLNIEYIDNDLSIPNKGIENKPTIYRKKFANGTQPTVDLVKLNKGENPDTSKYNKKEIIFYRYEKTNPFIEKYKLYLYIYTNWESIISSAENGLVRYFQTMFLYIDPNDYLVTKPALIEFINVPNEIRPNKNNMCIENNPEFPLNYECQFCEKIKSIEFENLQSNDNIPKVGKNNHPTIYIRPRGYYDKRINKRELKIKEKLPSDLSDTPTIMYKFDKIPNGKNQLTIYFYAPWDKVVKKEIILPDIYVYIPISSNHYENPPIINYIGDFSLLPEEKAPEGFISIYLHSIKAYTPVIYPGLKLMLQYVKKNADVPLKAYKNHPTIYKKMNEDGSKPKIRLILFTKEIKMDIKRKENETIIYYTYSKFPQHNRKYTLKLYLEGPWKLYQDKVLEDHNIYLFIDIQDQLVKKPAIVTYLNQNKDTHEALKHCVIEDYSNENYPEGTVIDDLLKSGITKINSTVPTEGFRGLPSIYERVRGNGFKFVELKKNEEPKRSDEPIVFIKFDKVNGKEKKYDFIIFVSAPWNKVTKREILLSDLYVIVPRDHRFVNKKPIINYLGSFDKSLNGRPPKGFVSVYDHESYDFSEILYPGLKVDIGYIKAQTNPPTEYLDKYPTIYKKLAPNGNKEKFTLIKLQKNDTTNDMSKQNEKTILYKYVREKSTATKYNLEITFVDEFYDILAFKKFLQTTFIYIKTDDELVDKPATLFFYGIFGSKRKLIKKAFYENNNNTHYPYVDNPYEDKGYKLEYEIFKPTDEIPKKSNNNQPTIYIRPRTLNDVIPKIKEWNNKERPNGLGNGDQPVIYYQFSEIPNNSDSTPRYNLSIYYYAPWYKVERREIILPQIYVYIPKDHPYIESKPFITNIGDFSQLENKAPPEPCVSYYVHVKDKYSQFSYPGLSLNLLYLRKHNQLPLKNNEIIPNMYKKSYLNGTNPVVSILKLKINQEPGKQHYTDKEIVYYKYVNLKDTDRKFTLKLYIYLSYDKLINGSTYFQTAYIMINPADQVIGNTIITTFIECPFDEKIISPGIVSSDSNGMISNTPINQFDDSLHHLDVVYLPTSKDIPKSSRNKDLFITIYERPRTPINLKYHYKSHTINETTDLITTNLGNQPHIWYQFRRTMKVSKNYRDSKDIFTHTITLFVYNNWFSVGQRDIFIPDVYVYIPNENVKYEVKTNYLGSYKAMRGNKMPIGLISCFNHQTKQYPSIKYPALTISFMYLDSNKEVPTNYVDNRPTIYKRKYNNGMKPEVEVIQLEDNESPNTNKFTGKEVIFYRHKKMPKTTEIKYVLHLYIYAPFKAILQREKYFQTSYLYIDKNDDLIDKNAKIEYIGDSKNKAKFSCLLQQHQEDGYPINCKNNFGEPEYTVEVLKLKPTDNIPTTGKNKNPTIYVRPRDSKDIEFNILPISNKSTPTNRPTIYHSLVSKNLHGTTVPVFTLYYHVDWEMVKNFEITLPEVYAINGDDKYPLPPEGIFVGGDFYNDKDINGLISCFNNGKYPQITYPFLRAKNKVLENDDVIPAKEINDKPTIYFKKAKDNHNYNYKLVYLNHKEEPNTAGYRDMIVVFYKHVKIGQPTSLKYQLQVFILGPWNDIHDRKILYEVPFIYISGNNRFFLPQTQIKMLELPSNVYEEDVIPLQINRITNKYPTILCYYCIQPYILKSEVLRVKQQAPNIINDRIPRAFMERNSNAGILYDLAPLPENIDFNNHYTFGPQLYYNYVGDRNSRKRTLHIYTFTHWLPIREGSIILPTVRIFLPKDSDPINETNYRSIRTVNEVPRLPIFPFYGFVHPNNKFYNKEIILHHYEIKRGFNYPLRHSSNHHNGEVTKKYPHDYRSRVTPKRSWLRNDKDGTTTRRRFTISIERTKTTSRPIIGSQGKCRRKNPRKHKN</sequence>
<reference evidence="4" key="2">
    <citation type="submission" date="2015-08" db="UniProtKB">
        <authorList>
            <consortium name="WormBaseParasite"/>
        </authorList>
    </citation>
    <scope>IDENTIFICATION</scope>
</reference>
<evidence type="ECO:0000256" key="1">
    <source>
        <dbReference type="SAM" id="MobiDB-lite"/>
    </source>
</evidence>
<organism evidence="3 4">
    <name type="scientific">Strongyloides venezuelensis</name>
    <name type="common">Threadworm</name>
    <dbReference type="NCBI Taxonomy" id="75913"/>
    <lineage>
        <taxon>Eukaryota</taxon>
        <taxon>Metazoa</taxon>
        <taxon>Ecdysozoa</taxon>
        <taxon>Nematoda</taxon>
        <taxon>Chromadorea</taxon>
        <taxon>Rhabditida</taxon>
        <taxon>Tylenchina</taxon>
        <taxon>Panagrolaimomorpha</taxon>
        <taxon>Strongyloidoidea</taxon>
        <taxon>Strongyloididae</taxon>
        <taxon>Strongyloides</taxon>
    </lineage>
</organism>
<evidence type="ECO:0000256" key="2">
    <source>
        <dbReference type="SAM" id="SignalP"/>
    </source>
</evidence>
<dbReference type="WBParaSite" id="SVE_0495400.1">
    <property type="protein sequence ID" value="SVE_0495400.1"/>
    <property type="gene ID" value="SVE_0495400"/>
</dbReference>
<feature type="region of interest" description="Disordered" evidence="1">
    <location>
        <begin position="3858"/>
        <end position="3882"/>
    </location>
</feature>
<feature type="compositionally biased region" description="Basic residues" evidence="1">
    <location>
        <begin position="3871"/>
        <end position="3882"/>
    </location>
</feature>
<feature type="chain" id="PRO_5005329290" evidence="2">
    <location>
        <begin position="25"/>
        <end position="3882"/>
    </location>
</feature>